<reference evidence="1" key="1">
    <citation type="submission" date="2021-01" db="UniProtKB">
        <authorList>
            <consortium name="EnsemblPlants"/>
        </authorList>
    </citation>
    <scope>IDENTIFICATION</scope>
</reference>
<dbReference type="EnsemblPlants" id="Kaladp0060s0348.1.v1.1">
    <property type="protein sequence ID" value="Kaladp0060s0348.1.v1.1"/>
    <property type="gene ID" value="Kaladp0060s0348.v1.1"/>
</dbReference>
<sequence>MGSKEFHPQGNALQIDPVEAVGIIKEADLVPKVKSKQFAFLIWDHSTKIFKNLDRFSRLKLRIVCIC</sequence>
<protein>
    <submittedName>
        <fullName evidence="1">Uncharacterized protein</fullName>
    </submittedName>
</protein>
<dbReference type="AlphaFoldDB" id="A0A7N0UCT1"/>
<proteinExistence type="predicted"/>
<evidence type="ECO:0000313" key="1">
    <source>
        <dbReference type="EnsemblPlants" id="Kaladp0060s0348.1.v1.1"/>
    </source>
</evidence>
<dbReference type="Proteomes" id="UP000594263">
    <property type="component" value="Unplaced"/>
</dbReference>
<organism evidence="1 2">
    <name type="scientific">Kalanchoe fedtschenkoi</name>
    <name type="common">Lavender scallops</name>
    <name type="synonym">South American air plant</name>
    <dbReference type="NCBI Taxonomy" id="63787"/>
    <lineage>
        <taxon>Eukaryota</taxon>
        <taxon>Viridiplantae</taxon>
        <taxon>Streptophyta</taxon>
        <taxon>Embryophyta</taxon>
        <taxon>Tracheophyta</taxon>
        <taxon>Spermatophyta</taxon>
        <taxon>Magnoliopsida</taxon>
        <taxon>eudicotyledons</taxon>
        <taxon>Gunneridae</taxon>
        <taxon>Pentapetalae</taxon>
        <taxon>Saxifragales</taxon>
        <taxon>Crassulaceae</taxon>
        <taxon>Kalanchoe</taxon>
    </lineage>
</organism>
<name>A0A7N0UCT1_KALFE</name>
<keyword evidence="2" id="KW-1185">Reference proteome</keyword>
<accession>A0A7N0UCT1</accession>
<dbReference type="Gramene" id="Kaladp0060s0348.1.v1.1">
    <property type="protein sequence ID" value="Kaladp0060s0348.1.v1.1"/>
    <property type="gene ID" value="Kaladp0060s0348.v1.1"/>
</dbReference>
<evidence type="ECO:0000313" key="2">
    <source>
        <dbReference type="Proteomes" id="UP000594263"/>
    </source>
</evidence>